<reference evidence="2 3" key="1">
    <citation type="journal article" date="2015" name="BMC Genomics">
        <title>Genome mining reveals unlocked bioactive potential of marine Gram-negative bacteria.</title>
        <authorList>
            <person name="Machado H."/>
            <person name="Sonnenschein E.C."/>
            <person name="Melchiorsen J."/>
            <person name="Gram L."/>
        </authorList>
    </citation>
    <scope>NUCLEOTIDE SEQUENCE [LARGE SCALE GENOMIC DNA]</scope>
    <source>
        <strain evidence="2 3">S3137</strain>
    </source>
</reference>
<sequence length="152" mass="16280">MNNRGFTLVELIITIILIGVLAVTAIPRFLGSNNEDAYTLRDRTLAMIRSIQLQAMHNLNSNNCVKITTTLIAPPANQNCANTISTAYDDYLVVDSTGTDITFTTTDNNGGSFSSLSFNHLGQPDLNCANTCRVQVGNQAVCISGEGAVYGC</sequence>
<dbReference type="Gene3D" id="3.30.700.10">
    <property type="entry name" value="Glycoprotein, Type 4 Pilin"/>
    <property type="match status" value="1"/>
</dbReference>
<dbReference type="PATRIC" id="fig|151081.8.peg.1528"/>
<keyword evidence="1" id="KW-1133">Transmembrane helix</keyword>
<organism evidence="2 3">
    <name type="scientific">Pseudoalteromonas ruthenica</name>
    <dbReference type="NCBI Taxonomy" id="151081"/>
    <lineage>
        <taxon>Bacteria</taxon>
        <taxon>Pseudomonadati</taxon>
        <taxon>Pseudomonadota</taxon>
        <taxon>Gammaproteobacteria</taxon>
        <taxon>Alteromonadales</taxon>
        <taxon>Pseudoalteromonadaceae</taxon>
        <taxon>Pseudoalteromonas</taxon>
    </lineage>
</organism>
<evidence type="ECO:0000256" key="1">
    <source>
        <dbReference type="SAM" id="Phobius"/>
    </source>
</evidence>
<evidence type="ECO:0000313" key="2">
    <source>
        <dbReference type="EMBL" id="KJZ01700.1"/>
    </source>
</evidence>
<dbReference type="NCBIfam" id="TIGR02532">
    <property type="entry name" value="IV_pilin_GFxxxE"/>
    <property type="match status" value="1"/>
</dbReference>
<gene>
    <name evidence="2" type="ORF">TW72_01745</name>
</gene>
<dbReference type="PROSITE" id="PS00409">
    <property type="entry name" value="PROKAR_NTER_METHYL"/>
    <property type="match status" value="1"/>
</dbReference>
<dbReference type="Proteomes" id="UP000033664">
    <property type="component" value="Unassembled WGS sequence"/>
</dbReference>
<keyword evidence="1" id="KW-0812">Transmembrane</keyword>
<comment type="caution">
    <text evidence="2">The sequence shown here is derived from an EMBL/GenBank/DDBJ whole genome shotgun (WGS) entry which is preliminary data.</text>
</comment>
<protein>
    <submittedName>
        <fullName evidence="2">Agglutinin biogenesis protein MshC</fullName>
    </submittedName>
</protein>
<dbReference type="InterPro" id="IPR012902">
    <property type="entry name" value="N_methyl_site"/>
</dbReference>
<keyword evidence="1" id="KW-0472">Membrane</keyword>
<dbReference type="AlphaFoldDB" id="A0A0F4PRK4"/>
<evidence type="ECO:0000313" key="3">
    <source>
        <dbReference type="Proteomes" id="UP000033664"/>
    </source>
</evidence>
<dbReference type="eggNOG" id="COG4968">
    <property type="taxonomic scope" value="Bacteria"/>
</dbReference>
<dbReference type="SUPFAM" id="SSF54523">
    <property type="entry name" value="Pili subunits"/>
    <property type="match status" value="1"/>
</dbReference>
<accession>A0A0F4PRK4</accession>
<dbReference type="InterPro" id="IPR045584">
    <property type="entry name" value="Pilin-like"/>
</dbReference>
<keyword evidence="3" id="KW-1185">Reference proteome</keyword>
<dbReference type="GeneID" id="58227206"/>
<dbReference type="RefSeq" id="WP_045979147.1">
    <property type="nucleotide sequence ID" value="NZ_JXXY01000006.1"/>
</dbReference>
<dbReference type="OrthoDB" id="5873580at2"/>
<feature type="transmembrane region" description="Helical" evidence="1">
    <location>
        <begin position="6"/>
        <end position="26"/>
    </location>
</feature>
<name>A0A0F4PRK4_9GAMM</name>
<proteinExistence type="predicted"/>
<dbReference type="Pfam" id="PF07963">
    <property type="entry name" value="N_methyl"/>
    <property type="match status" value="1"/>
</dbReference>
<dbReference type="EMBL" id="JXXZ01000002">
    <property type="protein sequence ID" value="KJZ01700.1"/>
    <property type="molecule type" value="Genomic_DNA"/>
</dbReference>